<evidence type="ECO:0000313" key="2">
    <source>
        <dbReference type="Proteomes" id="UP001295423"/>
    </source>
</evidence>
<dbReference type="EMBL" id="CAKOGP040002169">
    <property type="protein sequence ID" value="CAJ1963936.1"/>
    <property type="molecule type" value="Genomic_DNA"/>
</dbReference>
<evidence type="ECO:0000313" key="1">
    <source>
        <dbReference type="EMBL" id="CAJ1963936.1"/>
    </source>
</evidence>
<dbReference type="AlphaFoldDB" id="A0AAD2G6E9"/>
<protein>
    <recommendedName>
        <fullName evidence="3">VWFD domain-containing protein</fullName>
    </recommendedName>
</protein>
<accession>A0AAD2G6E9</accession>
<reference evidence="1" key="1">
    <citation type="submission" date="2023-08" db="EMBL/GenBank/DDBJ databases">
        <authorList>
            <person name="Audoor S."/>
            <person name="Bilcke G."/>
        </authorList>
    </citation>
    <scope>NUCLEOTIDE SEQUENCE</scope>
</reference>
<evidence type="ECO:0008006" key="3">
    <source>
        <dbReference type="Google" id="ProtNLM"/>
    </source>
</evidence>
<comment type="caution">
    <text evidence="1">The sequence shown here is derived from an EMBL/GenBank/DDBJ whole genome shotgun (WGS) entry which is preliminary data.</text>
</comment>
<gene>
    <name evidence="1" type="ORF">CYCCA115_LOCUS20390</name>
</gene>
<sequence length="590" mass="64766">MSLYKCSSHSRLCILSRKKVPVQSKSRRMNFSISLSLAVLAAIVLPMARGERCDPNIQKTMTIPYTQNGQEIDFNFGFLPPAVSDVIISASFQADMGGGWDQLAEYARVEIAGERLFTLGFLSGTRYNSDENCIRDSRSKTINNGVFNSLVGSSPNAEVKIVIDATEEVGTFCSNDEGTVTISYTARCPCDPEFDKCPCAVSEEIVLPFLERGQDLFFNFGALPPATSEVTVFASLAADLNAGNEYADVEIRSSTDKSLFTLGDGNGGSRYFGNSCRKDEDTATVSAADFNALIASNPESQVHIGMDATGYVSSGCPFDAGVVRISYNICADPTGNGDPHFRTWKNEHFEFHGQCDVVMSSVKNFANRDMDLDIHLRTKMVRHWSFIKTAAIRIGDDILEIEGSAAKEDGLDKRHYWINYEYRGPLTEGLAGFPVTISPRNNVYTIDLDSAYPGQSIEIKTFKEFVGVKIHGASPESFGSSVGIIGDFSTGKTLSRDGSTTINDFNDLGMEWQVLPSDGKLFREASHPQFPELCLLPEDPRGDRTRRLAESDITEEQAEAACAGLQDELDRKDCIYDILATQDMDMVGAY</sequence>
<dbReference type="Proteomes" id="UP001295423">
    <property type="component" value="Unassembled WGS sequence"/>
</dbReference>
<name>A0AAD2G6E9_9STRA</name>
<proteinExistence type="predicted"/>
<keyword evidence="2" id="KW-1185">Reference proteome</keyword>
<organism evidence="1 2">
    <name type="scientific">Cylindrotheca closterium</name>
    <dbReference type="NCBI Taxonomy" id="2856"/>
    <lineage>
        <taxon>Eukaryota</taxon>
        <taxon>Sar</taxon>
        <taxon>Stramenopiles</taxon>
        <taxon>Ochrophyta</taxon>
        <taxon>Bacillariophyta</taxon>
        <taxon>Bacillariophyceae</taxon>
        <taxon>Bacillariophycidae</taxon>
        <taxon>Bacillariales</taxon>
        <taxon>Bacillariaceae</taxon>
        <taxon>Cylindrotheca</taxon>
    </lineage>
</organism>